<dbReference type="AlphaFoldDB" id="A0A2I1HNV0"/>
<evidence type="ECO:0000256" key="1">
    <source>
        <dbReference type="SAM" id="MobiDB-lite"/>
    </source>
</evidence>
<sequence>MEVEEMEVEGMEVEGMEVDSTIIEVDNAVEEWVAIIDANNCDYIFDKKLIDMFKELKSPKKRRGDSQLDLSLSNKKSKS</sequence>
<evidence type="ECO:0000313" key="3">
    <source>
        <dbReference type="Proteomes" id="UP000234323"/>
    </source>
</evidence>
<reference evidence="2 3" key="1">
    <citation type="submission" date="2015-10" db="EMBL/GenBank/DDBJ databases">
        <title>Genome analyses suggest a sexual origin of heterokaryosis in a supposedly ancient asexual fungus.</title>
        <authorList>
            <person name="Ropars J."/>
            <person name="Sedzielewska K."/>
            <person name="Noel J."/>
            <person name="Charron P."/>
            <person name="Farinelli L."/>
            <person name="Marton T."/>
            <person name="Kruger M."/>
            <person name="Pelin A."/>
            <person name="Brachmann A."/>
            <person name="Corradi N."/>
        </authorList>
    </citation>
    <scope>NUCLEOTIDE SEQUENCE [LARGE SCALE GENOMIC DNA]</scope>
    <source>
        <strain evidence="2 3">A4</strain>
    </source>
</reference>
<proteinExistence type="predicted"/>
<organism evidence="2 3">
    <name type="scientific">Rhizophagus irregularis</name>
    <dbReference type="NCBI Taxonomy" id="588596"/>
    <lineage>
        <taxon>Eukaryota</taxon>
        <taxon>Fungi</taxon>
        <taxon>Fungi incertae sedis</taxon>
        <taxon>Mucoromycota</taxon>
        <taxon>Glomeromycotina</taxon>
        <taxon>Glomeromycetes</taxon>
        <taxon>Glomerales</taxon>
        <taxon>Glomeraceae</taxon>
        <taxon>Rhizophagus</taxon>
    </lineage>
</organism>
<protein>
    <submittedName>
        <fullName evidence="2">Uncharacterized protein</fullName>
    </submittedName>
</protein>
<comment type="caution">
    <text evidence="2">The sequence shown here is derived from an EMBL/GenBank/DDBJ whole genome shotgun (WGS) entry which is preliminary data.</text>
</comment>
<accession>A0A2I1HNV0</accession>
<evidence type="ECO:0000313" key="2">
    <source>
        <dbReference type="EMBL" id="PKY60565.1"/>
    </source>
</evidence>
<dbReference type="EMBL" id="LLXI01004380">
    <property type="protein sequence ID" value="PKY60565.1"/>
    <property type="molecule type" value="Genomic_DNA"/>
</dbReference>
<feature type="compositionally biased region" description="Low complexity" evidence="1">
    <location>
        <begin position="67"/>
        <end position="79"/>
    </location>
</feature>
<gene>
    <name evidence="2" type="ORF">RhiirA4_184263</name>
</gene>
<dbReference type="Proteomes" id="UP000234323">
    <property type="component" value="Unassembled WGS sequence"/>
</dbReference>
<keyword evidence="3" id="KW-1185">Reference proteome</keyword>
<name>A0A2I1HNV0_9GLOM</name>
<feature type="region of interest" description="Disordered" evidence="1">
    <location>
        <begin position="59"/>
        <end position="79"/>
    </location>
</feature>